<evidence type="ECO:0000313" key="3">
    <source>
        <dbReference type="Proteomes" id="UP000777438"/>
    </source>
</evidence>
<evidence type="ECO:0000256" key="1">
    <source>
        <dbReference type="SAM" id="SignalP"/>
    </source>
</evidence>
<keyword evidence="3" id="KW-1185">Reference proteome</keyword>
<dbReference type="AlphaFoldDB" id="A0A9P9AHX3"/>
<name>A0A9P9AHX3_9HYPO</name>
<organism evidence="2 3">
    <name type="scientific">Thelonectria olida</name>
    <dbReference type="NCBI Taxonomy" id="1576542"/>
    <lineage>
        <taxon>Eukaryota</taxon>
        <taxon>Fungi</taxon>
        <taxon>Dikarya</taxon>
        <taxon>Ascomycota</taxon>
        <taxon>Pezizomycotina</taxon>
        <taxon>Sordariomycetes</taxon>
        <taxon>Hypocreomycetidae</taxon>
        <taxon>Hypocreales</taxon>
        <taxon>Nectriaceae</taxon>
        <taxon>Thelonectria</taxon>
    </lineage>
</organism>
<dbReference type="PANTHER" id="PTHR34853:SF1">
    <property type="entry name" value="LIPASE 5"/>
    <property type="match status" value="1"/>
</dbReference>
<keyword evidence="2" id="KW-0378">Hydrolase</keyword>
<dbReference type="PANTHER" id="PTHR34853">
    <property type="match status" value="1"/>
</dbReference>
<dbReference type="GO" id="GO:0016042">
    <property type="term" value="P:lipid catabolic process"/>
    <property type="evidence" value="ECO:0007669"/>
    <property type="project" value="InterPro"/>
</dbReference>
<comment type="caution">
    <text evidence="2">The sequence shown here is derived from an EMBL/GenBank/DDBJ whole genome shotgun (WGS) entry which is preliminary data.</text>
</comment>
<reference evidence="2 3" key="1">
    <citation type="journal article" date="2021" name="Nat. Commun.">
        <title>Genetic determinants of endophytism in the Arabidopsis root mycobiome.</title>
        <authorList>
            <person name="Mesny F."/>
            <person name="Miyauchi S."/>
            <person name="Thiergart T."/>
            <person name="Pickel B."/>
            <person name="Atanasova L."/>
            <person name="Karlsson M."/>
            <person name="Huettel B."/>
            <person name="Barry K.W."/>
            <person name="Haridas S."/>
            <person name="Chen C."/>
            <person name="Bauer D."/>
            <person name="Andreopoulos W."/>
            <person name="Pangilinan J."/>
            <person name="LaButti K."/>
            <person name="Riley R."/>
            <person name="Lipzen A."/>
            <person name="Clum A."/>
            <person name="Drula E."/>
            <person name="Henrissat B."/>
            <person name="Kohler A."/>
            <person name="Grigoriev I.V."/>
            <person name="Martin F.M."/>
            <person name="Hacquard S."/>
        </authorList>
    </citation>
    <scope>NUCLEOTIDE SEQUENCE [LARGE SCALE GENOMIC DNA]</scope>
    <source>
        <strain evidence="2 3">MPI-CAGE-CH-0241</strain>
    </source>
</reference>
<gene>
    <name evidence="2" type="ORF">B0T10DRAFT_463890</name>
</gene>
<protein>
    <submittedName>
        <fullName evidence="2">Alpha/Beta hydrolase protein</fullName>
    </submittedName>
</protein>
<keyword evidence="1" id="KW-0732">Signal</keyword>
<dbReference type="GO" id="GO:0004806">
    <property type="term" value="F:triacylglycerol lipase activity"/>
    <property type="evidence" value="ECO:0007669"/>
    <property type="project" value="InterPro"/>
</dbReference>
<dbReference type="SUPFAM" id="SSF53474">
    <property type="entry name" value="alpha/beta-Hydrolases"/>
    <property type="match status" value="1"/>
</dbReference>
<evidence type="ECO:0000313" key="2">
    <source>
        <dbReference type="EMBL" id="KAH6880823.1"/>
    </source>
</evidence>
<accession>A0A9P9AHX3</accession>
<dbReference type="Gene3D" id="3.40.50.1820">
    <property type="entry name" value="alpha/beta hydrolase"/>
    <property type="match status" value="2"/>
</dbReference>
<feature type="signal peptide" evidence="1">
    <location>
        <begin position="1"/>
        <end position="20"/>
    </location>
</feature>
<sequence length="466" mass="50497">MRSPFLLALILYSLPAITEAAEASNFNVSVEVASAYGCGPECYKILQVTNEIDHSLVSTPPGFDFEFYATAKNFSRSAPGDLLKLQPVNPEPLNIADGLTVYRMQYTSVDLNGSLVPVTGFVAFPFMPIGSHKYPLVAYAHGTIGVYRGCAPSAGPALFDYRTWTNLVERGYAVVATDYAGLGNNYTEHKYCSFPGHANDLYYSVIAARKAFGHLLSEKWVSVGHSQGGGAVWKLAESKFVQNAVSKAGRYLGTVSICPATRVLDMAKEYARELMAHPQASQYVLSAELPGLTIGLSRVIPSYDFGLLGEGLQQRLGLMEKAQMCSTAMMGLTLDLNITDVVSAKGLDNQAVEKWQNETAPGSGRSPQPMMVVQGLNDTAILPITTRSVWKTSCKNGNEVHLREYEGFEHSPTVPASAPEWLEWMEELFAGKTASGSCDVKVRAAALNKDFVKSSPEFNLADLGLA</sequence>
<feature type="chain" id="PRO_5040421273" evidence="1">
    <location>
        <begin position="21"/>
        <end position="466"/>
    </location>
</feature>
<dbReference type="EMBL" id="JAGPYM010000025">
    <property type="protein sequence ID" value="KAH6880823.1"/>
    <property type="molecule type" value="Genomic_DNA"/>
</dbReference>
<dbReference type="Proteomes" id="UP000777438">
    <property type="component" value="Unassembled WGS sequence"/>
</dbReference>
<dbReference type="InterPro" id="IPR029058">
    <property type="entry name" value="AB_hydrolase_fold"/>
</dbReference>
<dbReference type="OrthoDB" id="5382058at2759"/>
<dbReference type="InterPro" id="IPR005152">
    <property type="entry name" value="Lipase_secreted"/>
</dbReference>
<proteinExistence type="predicted"/>